<evidence type="ECO:0000259" key="4">
    <source>
        <dbReference type="Pfam" id="PF00294"/>
    </source>
</evidence>
<protein>
    <recommendedName>
        <fullName evidence="4">Carbohydrate kinase PfkB domain-containing protein</fullName>
    </recommendedName>
</protein>
<dbReference type="InterPro" id="IPR002173">
    <property type="entry name" value="Carboh/pur_kinase_PfkB_CS"/>
</dbReference>
<dbReference type="Pfam" id="PF00294">
    <property type="entry name" value="PfkB"/>
    <property type="match status" value="1"/>
</dbReference>
<keyword evidence="6" id="KW-1185">Reference proteome</keyword>
<keyword evidence="3" id="KW-0418">Kinase</keyword>
<feature type="domain" description="Carbohydrate kinase PfkB" evidence="4">
    <location>
        <begin position="92"/>
        <end position="186"/>
    </location>
</feature>
<sequence>MPEVFVEQMTATVEVWYEPTDIHKAAKPFQKEGYKFISYLSPNLKELQVIRSHFNIPERLPSALPSLHSDGTIPHRGGDRDFYHHLFSFLPGLRLLLVKMGKSGSFVVQRAGSDCRNGSPSHQNLTFKAHLAPNVPDEAVVNVSGSGDCMAAGVIHGLINGWQDIDRSISLGTFAASCSLRSRQTVPAAITSAALN</sequence>
<evidence type="ECO:0000313" key="6">
    <source>
        <dbReference type="Proteomes" id="UP000192578"/>
    </source>
</evidence>
<accession>A0A1W0WM69</accession>
<dbReference type="GO" id="GO:0016301">
    <property type="term" value="F:kinase activity"/>
    <property type="evidence" value="ECO:0007669"/>
    <property type="project" value="UniProtKB-KW"/>
</dbReference>
<dbReference type="GO" id="GO:0005737">
    <property type="term" value="C:cytoplasm"/>
    <property type="evidence" value="ECO:0007669"/>
    <property type="project" value="TreeGrafter"/>
</dbReference>
<evidence type="ECO:0000256" key="2">
    <source>
        <dbReference type="ARBA" id="ARBA00022723"/>
    </source>
</evidence>
<evidence type="ECO:0000256" key="3">
    <source>
        <dbReference type="ARBA" id="ARBA00022777"/>
    </source>
</evidence>
<name>A0A1W0WM69_HYPEX</name>
<evidence type="ECO:0000256" key="1">
    <source>
        <dbReference type="ARBA" id="ARBA00022679"/>
    </source>
</evidence>
<dbReference type="Gene3D" id="3.40.1190.20">
    <property type="match status" value="1"/>
</dbReference>
<dbReference type="PANTHER" id="PTHR42909:SF1">
    <property type="entry name" value="CARBOHYDRATE KINASE PFKB DOMAIN-CONTAINING PROTEIN"/>
    <property type="match status" value="1"/>
</dbReference>
<dbReference type="Proteomes" id="UP000192578">
    <property type="component" value="Unassembled WGS sequence"/>
</dbReference>
<dbReference type="InterPro" id="IPR029056">
    <property type="entry name" value="Ribokinase-like"/>
</dbReference>
<dbReference type="GO" id="GO:0046872">
    <property type="term" value="F:metal ion binding"/>
    <property type="evidence" value="ECO:0007669"/>
    <property type="project" value="UniProtKB-KW"/>
</dbReference>
<dbReference type="PROSITE" id="PS00584">
    <property type="entry name" value="PFKB_KINASES_2"/>
    <property type="match status" value="1"/>
</dbReference>
<proteinExistence type="predicted"/>
<dbReference type="AlphaFoldDB" id="A0A1W0WM69"/>
<dbReference type="InterPro" id="IPR011611">
    <property type="entry name" value="PfkB_dom"/>
</dbReference>
<keyword evidence="1" id="KW-0808">Transferase</keyword>
<evidence type="ECO:0000313" key="5">
    <source>
        <dbReference type="EMBL" id="OQV16298.1"/>
    </source>
</evidence>
<dbReference type="SUPFAM" id="SSF53613">
    <property type="entry name" value="Ribokinase-like"/>
    <property type="match status" value="1"/>
</dbReference>
<dbReference type="GO" id="GO:0006796">
    <property type="term" value="P:phosphate-containing compound metabolic process"/>
    <property type="evidence" value="ECO:0007669"/>
    <property type="project" value="UniProtKB-ARBA"/>
</dbReference>
<organism evidence="5 6">
    <name type="scientific">Hypsibius exemplaris</name>
    <name type="common">Freshwater tardigrade</name>
    <dbReference type="NCBI Taxonomy" id="2072580"/>
    <lineage>
        <taxon>Eukaryota</taxon>
        <taxon>Metazoa</taxon>
        <taxon>Ecdysozoa</taxon>
        <taxon>Tardigrada</taxon>
        <taxon>Eutardigrada</taxon>
        <taxon>Parachela</taxon>
        <taxon>Hypsibioidea</taxon>
        <taxon>Hypsibiidae</taxon>
        <taxon>Hypsibius</taxon>
    </lineage>
</organism>
<comment type="caution">
    <text evidence="5">The sequence shown here is derived from an EMBL/GenBank/DDBJ whole genome shotgun (WGS) entry which is preliminary data.</text>
</comment>
<dbReference type="GO" id="GO:0004730">
    <property type="term" value="F:pseudouridylate synthase activity"/>
    <property type="evidence" value="ECO:0007669"/>
    <property type="project" value="TreeGrafter"/>
</dbReference>
<dbReference type="OrthoDB" id="198885at2759"/>
<dbReference type="GO" id="GO:0016798">
    <property type="term" value="F:hydrolase activity, acting on glycosyl bonds"/>
    <property type="evidence" value="ECO:0007669"/>
    <property type="project" value="TreeGrafter"/>
</dbReference>
<dbReference type="PANTHER" id="PTHR42909">
    <property type="entry name" value="ZGC:136858"/>
    <property type="match status" value="1"/>
</dbReference>
<gene>
    <name evidence="5" type="ORF">BV898_09606</name>
</gene>
<dbReference type="EMBL" id="MTYJ01000076">
    <property type="protein sequence ID" value="OQV16298.1"/>
    <property type="molecule type" value="Genomic_DNA"/>
</dbReference>
<keyword evidence="2" id="KW-0479">Metal-binding</keyword>
<reference evidence="6" key="1">
    <citation type="submission" date="2017-01" db="EMBL/GenBank/DDBJ databases">
        <title>Comparative genomics of anhydrobiosis in the tardigrade Hypsibius dujardini.</title>
        <authorList>
            <person name="Yoshida Y."/>
            <person name="Koutsovoulos G."/>
            <person name="Laetsch D."/>
            <person name="Stevens L."/>
            <person name="Kumar S."/>
            <person name="Horikawa D."/>
            <person name="Ishino K."/>
            <person name="Komine S."/>
            <person name="Tomita M."/>
            <person name="Blaxter M."/>
            <person name="Arakawa K."/>
        </authorList>
    </citation>
    <scope>NUCLEOTIDE SEQUENCE [LARGE SCALE GENOMIC DNA]</scope>
    <source>
        <strain evidence="6">Z151</strain>
    </source>
</reference>